<accession>A0A0C9UZN9</accession>
<organism evidence="1 2">
    <name type="scientific">Sphaerobolus stellatus (strain SS14)</name>
    <dbReference type="NCBI Taxonomy" id="990650"/>
    <lineage>
        <taxon>Eukaryota</taxon>
        <taxon>Fungi</taxon>
        <taxon>Dikarya</taxon>
        <taxon>Basidiomycota</taxon>
        <taxon>Agaricomycotina</taxon>
        <taxon>Agaricomycetes</taxon>
        <taxon>Phallomycetidae</taxon>
        <taxon>Geastrales</taxon>
        <taxon>Sphaerobolaceae</taxon>
        <taxon>Sphaerobolus</taxon>
    </lineage>
</organism>
<reference evidence="1 2" key="1">
    <citation type="submission" date="2014-06" db="EMBL/GenBank/DDBJ databases">
        <title>Evolutionary Origins and Diversification of the Mycorrhizal Mutualists.</title>
        <authorList>
            <consortium name="DOE Joint Genome Institute"/>
            <consortium name="Mycorrhizal Genomics Consortium"/>
            <person name="Kohler A."/>
            <person name="Kuo A."/>
            <person name="Nagy L.G."/>
            <person name="Floudas D."/>
            <person name="Copeland A."/>
            <person name="Barry K.W."/>
            <person name="Cichocki N."/>
            <person name="Veneault-Fourrey C."/>
            <person name="LaButti K."/>
            <person name="Lindquist E.A."/>
            <person name="Lipzen A."/>
            <person name="Lundell T."/>
            <person name="Morin E."/>
            <person name="Murat C."/>
            <person name="Riley R."/>
            <person name="Ohm R."/>
            <person name="Sun H."/>
            <person name="Tunlid A."/>
            <person name="Henrissat B."/>
            <person name="Grigoriev I.V."/>
            <person name="Hibbett D.S."/>
            <person name="Martin F."/>
        </authorList>
    </citation>
    <scope>NUCLEOTIDE SEQUENCE [LARGE SCALE GENOMIC DNA]</scope>
    <source>
        <strain evidence="1 2">SS14</strain>
    </source>
</reference>
<sequence length="178" mass="20839">METFMDTVREIIGRAWRFQDMDSVANSLAMLQELKEVSHLYMNRDPLRRGNGSTIISVWRYLSSSIQRQLDSAASGGFSATRNNPFELQESSRNDLRIWGTIIEWSTKEYVELARESHVKLDQYWLKELYYNVQYVEDLVHRWLNQPGDERNILGNGPVEDLSSFAQTLREAFQNLKN</sequence>
<proteinExistence type="predicted"/>
<gene>
    <name evidence="1" type="ORF">M422DRAFT_53673</name>
</gene>
<dbReference type="AlphaFoldDB" id="A0A0C9UZN9"/>
<name>A0A0C9UZN9_SPHS4</name>
<protein>
    <submittedName>
        <fullName evidence="1">Uncharacterized protein</fullName>
    </submittedName>
</protein>
<dbReference type="EMBL" id="KN837257">
    <property type="protein sequence ID" value="KIJ30625.1"/>
    <property type="molecule type" value="Genomic_DNA"/>
</dbReference>
<evidence type="ECO:0000313" key="2">
    <source>
        <dbReference type="Proteomes" id="UP000054279"/>
    </source>
</evidence>
<dbReference type="HOGENOM" id="CLU_1511527_0_0_1"/>
<evidence type="ECO:0000313" key="1">
    <source>
        <dbReference type="EMBL" id="KIJ30625.1"/>
    </source>
</evidence>
<keyword evidence="2" id="KW-1185">Reference proteome</keyword>
<dbReference type="Proteomes" id="UP000054279">
    <property type="component" value="Unassembled WGS sequence"/>
</dbReference>